<comment type="subcellular location">
    <subcellularLocation>
        <location evidence="1 8">Cell outer membrane</location>
        <topology evidence="1 8">Multi-pass membrane protein</topology>
    </subcellularLocation>
</comment>
<sequence>MRFKIVILGMLIVSSSFFSHAQRIKEGTIRGIVLDERNEPLVGSSVVVKGTEKGVLTDTNGAYSINNLSPGNYQIEASFIGFRKVVKTLTVKNGDPIKLDFVLPEQLSELGEVTIIGNAETVEIREKGFNVEAIETRQLKAQSIDINRVLDRSAGVRIRRSGGMGSDFIYSLDGMSGQSIRFFVDGIPMDYFGSSYSINNFPTSLVDRIDIYKGVVPIDLGSDALGGAINLVTNKDIVNFLEASYSYGSFNTHQATVQGQWTTPESGFTAKLSTFYNYSDNNYKVWGRGVTYANEETDFRPVTFTKENPATRFNDNFRTVNAKLDLGFTNKPWADQVFVGAVVSDLERGIQHGQTMAVVYGDVKYKEDFLMPFLTYRKDNLLTDGLNTDFFISLAMKEGITVDTSTFRYDWSGEIVNSNPNGGEINPNSRSEFTLEEDAYVGRWNTTYSLRDNHKLGMNFTYTNVERNGKDPFQPWFRIPLLEPQSLRTLFGGLSYESKLFNDRLNTSIFIKYYGYKASINEDVLIAIDGEQQTIARAIENDQSNWGGGFASSFKVTPQIRVKLSVEQATRMPSAEEALGDGITIQNAPNIKPEQSFNINAGLTLGKYYKGDHSFKAGITGFYRDTDDQLLFTVTDNQGNGQFQNISKTLGKGVEVDLKYGFKEFLEFTANATYLDIRNNQAFDETANQPNIVYKDRLRNTPYLMANAGFRFKFHHIIQKDARAFAYVQTGYVHEYFLGWPSLGTASLKNTIPSQLVHDLGFSYSFPRENLSLGFDISNITNQQVYDNFLLQKPGRAFFVKITYSITAN</sequence>
<feature type="signal peptide" evidence="9">
    <location>
        <begin position="1"/>
        <end position="21"/>
    </location>
</feature>
<dbReference type="Gene3D" id="2.170.130.10">
    <property type="entry name" value="TonB-dependent receptor, plug domain"/>
    <property type="match status" value="1"/>
</dbReference>
<organism evidence="11 12">
    <name type="scientific">Agaribacillus aureus</name>
    <dbReference type="NCBI Taxonomy" id="3051825"/>
    <lineage>
        <taxon>Bacteria</taxon>
        <taxon>Pseudomonadati</taxon>
        <taxon>Bacteroidota</taxon>
        <taxon>Cytophagia</taxon>
        <taxon>Cytophagales</taxon>
        <taxon>Splendidivirgaceae</taxon>
        <taxon>Agaribacillus</taxon>
    </lineage>
</organism>
<keyword evidence="12" id="KW-1185">Reference proteome</keyword>
<dbReference type="Pfam" id="PF07715">
    <property type="entry name" value="Plug"/>
    <property type="match status" value="1"/>
</dbReference>
<dbReference type="PANTHER" id="PTHR30069">
    <property type="entry name" value="TONB-DEPENDENT OUTER MEMBRANE RECEPTOR"/>
    <property type="match status" value="1"/>
</dbReference>
<evidence type="ECO:0000256" key="4">
    <source>
        <dbReference type="ARBA" id="ARBA00022692"/>
    </source>
</evidence>
<evidence type="ECO:0000256" key="3">
    <source>
        <dbReference type="ARBA" id="ARBA00022452"/>
    </source>
</evidence>
<dbReference type="InterPro" id="IPR039426">
    <property type="entry name" value="TonB-dep_rcpt-like"/>
</dbReference>
<keyword evidence="4 8" id="KW-0812">Transmembrane</keyword>
<dbReference type="EMBL" id="JAUJEB010000015">
    <property type="protein sequence ID" value="MDN5217311.1"/>
    <property type="molecule type" value="Genomic_DNA"/>
</dbReference>
<evidence type="ECO:0000313" key="12">
    <source>
        <dbReference type="Proteomes" id="UP001172083"/>
    </source>
</evidence>
<protein>
    <submittedName>
        <fullName evidence="11">TonB-dependent receptor</fullName>
    </submittedName>
</protein>
<keyword evidence="11" id="KW-0675">Receptor</keyword>
<name>A0ABT8LLJ9_9BACT</name>
<evidence type="ECO:0000259" key="10">
    <source>
        <dbReference type="Pfam" id="PF07715"/>
    </source>
</evidence>
<feature type="domain" description="TonB-dependent receptor plug" evidence="10">
    <location>
        <begin position="125"/>
        <end position="228"/>
    </location>
</feature>
<evidence type="ECO:0000313" key="11">
    <source>
        <dbReference type="EMBL" id="MDN5217311.1"/>
    </source>
</evidence>
<evidence type="ECO:0000256" key="2">
    <source>
        <dbReference type="ARBA" id="ARBA00022448"/>
    </source>
</evidence>
<keyword evidence="3 8" id="KW-1134">Transmembrane beta strand</keyword>
<evidence type="ECO:0000256" key="6">
    <source>
        <dbReference type="ARBA" id="ARBA00023136"/>
    </source>
</evidence>
<gene>
    <name evidence="11" type="ORF">QQ020_34880</name>
</gene>
<evidence type="ECO:0000256" key="1">
    <source>
        <dbReference type="ARBA" id="ARBA00004571"/>
    </source>
</evidence>
<dbReference type="InterPro" id="IPR008969">
    <property type="entry name" value="CarboxyPept-like_regulatory"/>
</dbReference>
<dbReference type="RefSeq" id="WP_346762648.1">
    <property type="nucleotide sequence ID" value="NZ_JAUJEB010000015.1"/>
</dbReference>
<accession>A0ABT8LLJ9</accession>
<reference evidence="11" key="1">
    <citation type="submission" date="2023-06" db="EMBL/GenBank/DDBJ databases">
        <title>Genomic of Agaribacillus aureum.</title>
        <authorList>
            <person name="Wang G."/>
        </authorList>
    </citation>
    <scope>NUCLEOTIDE SEQUENCE</scope>
    <source>
        <strain evidence="11">BMA12</strain>
    </source>
</reference>
<evidence type="ECO:0000256" key="8">
    <source>
        <dbReference type="PROSITE-ProRule" id="PRU01360"/>
    </source>
</evidence>
<dbReference type="Proteomes" id="UP001172083">
    <property type="component" value="Unassembled WGS sequence"/>
</dbReference>
<comment type="similarity">
    <text evidence="8">Belongs to the TonB-dependent receptor family.</text>
</comment>
<evidence type="ECO:0000256" key="7">
    <source>
        <dbReference type="ARBA" id="ARBA00023237"/>
    </source>
</evidence>
<dbReference type="Gene3D" id="2.60.40.1120">
    <property type="entry name" value="Carboxypeptidase-like, regulatory domain"/>
    <property type="match status" value="1"/>
</dbReference>
<dbReference type="Gene3D" id="2.40.170.20">
    <property type="entry name" value="TonB-dependent receptor, beta-barrel domain"/>
    <property type="match status" value="1"/>
</dbReference>
<keyword evidence="2 8" id="KW-0813">Transport</keyword>
<keyword evidence="7 8" id="KW-0998">Cell outer membrane</keyword>
<evidence type="ECO:0000256" key="9">
    <source>
        <dbReference type="SAM" id="SignalP"/>
    </source>
</evidence>
<evidence type="ECO:0000256" key="5">
    <source>
        <dbReference type="ARBA" id="ARBA00022729"/>
    </source>
</evidence>
<keyword evidence="6 8" id="KW-0472">Membrane</keyword>
<dbReference type="Pfam" id="PF13715">
    <property type="entry name" value="CarbopepD_reg_2"/>
    <property type="match status" value="1"/>
</dbReference>
<dbReference type="SUPFAM" id="SSF49464">
    <property type="entry name" value="Carboxypeptidase regulatory domain-like"/>
    <property type="match status" value="1"/>
</dbReference>
<feature type="chain" id="PRO_5047138680" evidence="9">
    <location>
        <begin position="22"/>
        <end position="809"/>
    </location>
</feature>
<dbReference type="PANTHER" id="PTHR30069:SF29">
    <property type="entry name" value="HEMOGLOBIN AND HEMOGLOBIN-HAPTOGLOBIN-BINDING PROTEIN 1-RELATED"/>
    <property type="match status" value="1"/>
</dbReference>
<keyword evidence="5 9" id="KW-0732">Signal</keyword>
<dbReference type="PROSITE" id="PS52016">
    <property type="entry name" value="TONB_DEPENDENT_REC_3"/>
    <property type="match status" value="1"/>
</dbReference>
<dbReference type="InterPro" id="IPR037066">
    <property type="entry name" value="Plug_dom_sf"/>
</dbReference>
<proteinExistence type="inferred from homology"/>
<dbReference type="InterPro" id="IPR012910">
    <property type="entry name" value="Plug_dom"/>
</dbReference>
<comment type="caution">
    <text evidence="11">The sequence shown here is derived from an EMBL/GenBank/DDBJ whole genome shotgun (WGS) entry which is preliminary data.</text>
</comment>
<dbReference type="InterPro" id="IPR036942">
    <property type="entry name" value="Beta-barrel_TonB_sf"/>
</dbReference>
<dbReference type="SUPFAM" id="SSF56935">
    <property type="entry name" value="Porins"/>
    <property type="match status" value="1"/>
</dbReference>